<dbReference type="SUPFAM" id="SSF46785">
    <property type="entry name" value="Winged helix' DNA-binding domain"/>
    <property type="match status" value="1"/>
</dbReference>
<dbReference type="PROSITE" id="PS50931">
    <property type="entry name" value="HTH_LYSR"/>
    <property type="match status" value="1"/>
</dbReference>
<evidence type="ECO:0000256" key="3">
    <source>
        <dbReference type="ARBA" id="ARBA00023125"/>
    </source>
</evidence>
<evidence type="ECO:0000256" key="1">
    <source>
        <dbReference type="ARBA" id="ARBA00009437"/>
    </source>
</evidence>
<keyword evidence="3" id="KW-0238">DNA-binding</keyword>
<reference evidence="7" key="1">
    <citation type="journal article" date="2019" name="Int. J. Syst. Evol. Microbiol.">
        <title>The Global Catalogue of Microorganisms (GCM) 10K type strain sequencing project: providing services to taxonomists for standard genome sequencing and annotation.</title>
        <authorList>
            <consortium name="The Broad Institute Genomics Platform"/>
            <consortium name="The Broad Institute Genome Sequencing Center for Infectious Disease"/>
            <person name="Wu L."/>
            <person name="Ma J."/>
        </authorList>
    </citation>
    <scope>NUCLEOTIDE SEQUENCE [LARGE SCALE GENOMIC DNA]</scope>
    <source>
        <strain evidence="7">JCM 3146</strain>
    </source>
</reference>
<dbReference type="InterPro" id="IPR036388">
    <property type="entry name" value="WH-like_DNA-bd_sf"/>
</dbReference>
<dbReference type="EMBL" id="BAAABM010000007">
    <property type="protein sequence ID" value="GAA0324507.1"/>
    <property type="molecule type" value="Genomic_DNA"/>
</dbReference>
<evidence type="ECO:0000256" key="4">
    <source>
        <dbReference type="ARBA" id="ARBA00023163"/>
    </source>
</evidence>
<evidence type="ECO:0000313" key="7">
    <source>
        <dbReference type="Proteomes" id="UP001501822"/>
    </source>
</evidence>
<comment type="similarity">
    <text evidence="1">Belongs to the LysR transcriptional regulatory family.</text>
</comment>
<dbReference type="RefSeq" id="WP_252799867.1">
    <property type="nucleotide sequence ID" value="NZ_BAAABM010000007.1"/>
</dbReference>
<dbReference type="InterPro" id="IPR005119">
    <property type="entry name" value="LysR_subst-bd"/>
</dbReference>
<name>A0ABP3FS92_9ACTN</name>
<keyword evidence="4" id="KW-0804">Transcription</keyword>
<dbReference type="PANTHER" id="PTHR30346:SF29">
    <property type="entry name" value="LYSR SUBSTRATE-BINDING"/>
    <property type="match status" value="1"/>
</dbReference>
<dbReference type="Gene3D" id="1.10.10.10">
    <property type="entry name" value="Winged helix-like DNA-binding domain superfamily/Winged helix DNA-binding domain"/>
    <property type="match status" value="1"/>
</dbReference>
<keyword evidence="2" id="KW-0805">Transcription regulation</keyword>
<dbReference type="Pfam" id="PF00126">
    <property type="entry name" value="HTH_1"/>
    <property type="match status" value="1"/>
</dbReference>
<dbReference type="PANTHER" id="PTHR30346">
    <property type="entry name" value="TRANSCRIPTIONAL DUAL REGULATOR HCAR-RELATED"/>
    <property type="match status" value="1"/>
</dbReference>
<evidence type="ECO:0000259" key="5">
    <source>
        <dbReference type="PROSITE" id="PS50931"/>
    </source>
</evidence>
<accession>A0ABP3FS92</accession>
<gene>
    <name evidence="6" type="ORF">GCM10010151_12960</name>
</gene>
<comment type="caution">
    <text evidence="6">The sequence shown here is derived from an EMBL/GenBank/DDBJ whole genome shotgun (WGS) entry which is preliminary data.</text>
</comment>
<dbReference type="Gene3D" id="3.40.190.10">
    <property type="entry name" value="Periplasmic binding protein-like II"/>
    <property type="match status" value="2"/>
</dbReference>
<dbReference type="InterPro" id="IPR036390">
    <property type="entry name" value="WH_DNA-bd_sf"/>
</dbReference>
<dbReference type="InterPro" id="IPR000847">
    <property type="entry name" value="LysR_HTH_N"/>
</dbReference>
<protein>
    <submittedName>
        <fullName evidence="6">LysR family transcriptional regulator</fullName>
    </submittedName>
</protein>
<proteinExistence type="inferred from homology"/>
<organism evidence="6 7">
    <name type="scientific">Actinoallomurus spadix</name>
    <dbReference type="NCBI Taxonomy" id="79912"/>
    <lineage>
        <taxon>Bacteria</taxon>
        <taxon>Bacillati</taxon>
        <taxon>Actinomycetota</taxon>
        <taxon>Actinomycetes</taxon>
        <taxon>Streptosporangiales</taxon>
        <taxon>Thermomonosporaceae</taxon>
        <taxon>Actinoallomurus</taxon>
    </lineage>
</organism>
<sequence>MLDVRRLRLLREFAERGSIAATAKALGYTASAVSQQLAVLEREAGATLLDRTARSAELTDAGRRLVRHAERILRMIEFAEADMAEPEPSGHVVLTAFPTAAVAFAPALAHSLRRHSGLTFQLRQSSGDGLPQVRSGEVDVALIDDWTGRLPTRGGGSLRFTLLMHDPVVLVVPADHWAADPDVRLDLRRLRDEPWMAAPPGEPSREAFDRLLSDVGGAPSVPWEFEGLGTILGLVARGVGVAAVPSLALAVGVPGIAVRRLPRSMTRYVYAVVRTASVRRPSIAVTVEALRRAAADLDAARPPGDGRL</sequence>
<keyword evidence="7" id="KW-1185">Reference proteome</keyword>
<evidence type="ECO:0000313" key="6">
    <source>
        <dbReference type="EMBL" id="GAA0324507.1"/>
    </source>
</evidence>
<dbReference type="Pfam" id="PF03466">
    <property type="entry name" value="LysR_substrate"/>
    <property type="match status" value="1"/>
</dbReference>
<feature type="domain" description="HTH lysR-type" evidence="5">
    <location>
        <begin position="2"/>
        <end position="59"/>
    </location>
</feature>
<evidence type="ECO:0000256" key="2">
    <source>
        <dbReference type="ARBA" id="ARBA00023015"/>
    </source>
</evidence>
<dbReference type="SUPFAM" id="SSF53850">
    <property type="entry name" value="Periplasmic binding protein-like II"/>
    <property type="match status" value="1"/>
</dbReference>
<dbReference type="Proteomes" id="UP001501822">
    <property type="component" value="Unassembled WGS sequence"/>
</dbReference>